<dbReference type="AlphaFoldDB" id="A0A1I7ASG3"/>
<feature type="domain" description="4Fe-4S ferredoxin-type" evidence="6">
    <location>
        <begin position="494"/>
        <end position="523"/>
    </location>
</feature>
<dbReference type="OrthoDB" id="9800445at2"/>
<dbReference type="PROSITE" id="PS51379">
    <property type="entry name" value="4FE4S_FER_2"/>
    <property type="match status" value="3"/>
</dbReference>
<dbReference type="eggNOG" id="COG1148">
    <property type="taxonomic scope" value="Bacteria"/>
</dbReference>
<dbReference type="RefSeq" id="WP_027260884.1">
    <property type="nucleotide sequence ID" value="NZ_FPAW01000007.1"/>
</dbReference>
<evidence type="ECO:0000256" key="3">
    <source>
        <dbReference type="ARBA" id="ARBA00023004"/>
    </source>
</evidence>
<evidence type="ECO:0000256" key="1">
    <source>
        <dbReference type="ARBA" id="ARBA00022485"/>
    </source>
</evidence>
<gene>
    <name evidence="7" type="ORF">SAMN05216236_107160</name>
</gene>
<dbReference type="EMBL" id="FPAW01000007">
    <property type="protein sequence ID" value="SFT77909.1"/>
    <property type="molecule type" value="Genomic_DNA"/>
</dbReference>
<dbReference type="Pfam" id="PF12838">
    <property type="entry name" value="Fer4_7"/>
    <property type="match status" value="1"/>
</dbReference>
<dbReference type="InterPro" id="IPR017900">
    <property type="entry name" value="4Fe4S_Fe_S_CS"/>
</dbReference>
<accession>A0A1I7ASG3</accession>
<feature type="region of interest" description="Disordered" evidence="5">
    <location>
        <begin position="628"/>
        <end position="651"/>
    </location>
</feature>
<name>A0A1I7ASG3_9RHOB</name>
<dbReference type="Pfam" id="PF13187">
    <property type="entry name" value="Fer4_9"/>
    <property type="match status" value="1"/>
</dbReference>
<evidence type="ECO:0000313" key="8">
    <source>
        <dbReference type="Proteomes" id="UP000182466"/>
    </source>
</evidence>
<dbReference type="PANTHER" id="PTHR43687">
    <property type="entry name" value="ADENYLYLSULFATE REDUCTASE, BETA SUBUNIT"/>
    <property type="match status" value="1"/>
</dbReference>
<keyword evidence="8" id="KW-1185">Reference proteome</keyword>
<keyword evidence="4" id="KW-0411">Iron-sulfur</keyword>
<evidence type="ECO:0000313" key="7">
    <source>
        <dbReference type="EMBL" id="SFT77909.1"/>
    </source>
</evidence>
<dbReference type="STRING" id="999627.SAMN05216236_107160"/>
<dbReference type="Gene3D" id="3.30.70.20">
    <property type="match status" value="2"/>
</dbReference>
<dbReference type="eggNOG" id="COG1036">
    <property type="taxonomic scope" value="Bacteria"/>
</dbReference>
<dbReference type="PANTHER" id="PTHR43687:SF4">
    <property type="entry name" value="BLR5484 PROTEIN"/>
    <property type="match status" value="1"/>
</dbReference>
<dbReference type="PROSITE" id="PS00198">
    <property type="entry name" value="4FE4S_FER_1"/>
    <property type="match status" value="3"/>
</dbReference>
<feature type="compositionally biased region" description="Basic and acidic residues" evidence="5">
    <location>
        <begin position="639"/>
        <end position="651"/>
    </location>
</feature>
<evidence type="ECO:0000256" key="4">
    <source>
        <dbReference type="ARBA" id="ARBA00023014"/>
    </source>
</evidence>
<evidence type="ECO:0000256" key="2">
    <source>
        <dbReference type="ARBA" id="ARBA00022723"/>
    </source>
</evidence>
<sequence>MVKSLILCDCMGSQTLDADRLAGTQTVVCSRVHTALCTTQIEVAAQAMQGGDAIIACQQERAVFEDLAAELGIDPPGFVDLRDRAGWSEQGAQAGPKMAALVAEALVPATMTRNIDVVSDGTCLIAGPGEAILPLAAQLADSLAVTALITDDGDLPASRNFDAVRGRLRRVTGALGGFQITIDALQQVVPGGRGAFGLTPPRDGGQSACDIVIDLTGGTAMVPAPDKREGYLRADPRDPVAVARLAFVAVQLTGTFEKPLFLRLEETLCAHARAGQVGCSNCLDICPTGAITPAGDHVAIDPMICAGCGACAALCPSTAITYDDPPVAQLLARMETLARAFRGAGGGDPRLLVHDAHGAEMIRLAARFGRGIPADVIPLELKVISGFGHAEMLAALAYGFAGVTVLLAPTTEREALEREMALAAAIAGAGKVEMLDESDPDNMSRVLYHADKTCISTDFVLPMGNRRQIARLAAQALNPQAEARIDLPYGAPYGAVLVDTEACTLCLSCVSLCPSGALLDNPDMPQLRFQEDACLQCGICANICPEDAIALRPQLDLSDAALAQRVLNEEEPFACIECGALFGVKSTVERIMDKLAGSHPMFASSAQARMIQMCDNCRIKVQFAQGDNPFQGGAKPKVRTTEDYLSKRRDH</sequence>
<dbReference type="InterPro" id="IPR017896">
    <property type="entry name" value="4Fe4S_Fe-S-bd"/>
</dbReference>
<dbReference type="GO" id="GO:0046872">
    <property type="term" value="F:metal ion binding"/>
    <property type="evidence" value="ECO:0007669"/>
    <property type="project" value="UniProtKB-KW"/>
</dbReference>
<organism evidence="7 8">
    <name type="scientific">Sedimentitalea nanhaiensis</name>
    <dbReference type="NCBI Taxonomy" id="999627"/>
    <lineage>
        <taxon>Bacteria</taxon>
        <taxon>Pseudomonadati</taxon>
        <taxon>Pseudomonadota</taxon>
        <taxon>Alphaproteobacteria</taxon>
        <taxon>Rhodobacterales</taxon>
        <taxon>Paracoccaceae</taxon>
        <taxon>Sedimentitalea</taxon>
    </lineage>
</organism>
<dbReference type="InterPro" id="IPR050572">
    <property type="entry name" value="Fe-S_Ferredoxin"/>
</dbReference>
<feature type="domain" description="4Fe-4S ferredoxin-type" evidence="6">
    <location>
        <begin position="296"/>
        <end position="325"/>
    </location>
</feature>
<keyword evidence="1" id="KW-0004">4Fe-4S</keyword>
<dbReference type="SUPFAM" id="SSF54862">
    <property type="entry name" value="4Fe-4S ferredoxins"/>
    <property type="match status" value="1"/>
</dbReference>
<dbReference type="GO" id="GO:0051539">
    <property type="term" value="F:4 iron, 4 sulfur cluster binding"/>
    <property type="evidence" value="ECO:0007669"/>
    <property type="project" value="UniProtKB-KW"/>
</dbReference>
<evidence type="ECO:0000256" key="5">
    <source>
        <dbReference type="SAM" id="MobiDB-lite"/>
    </source>
</evidence>
<feature type="domain" description="4Fe-4S ferredoxin-type" evidence="6">
    <location>
        <begin position="525"/>
        <end position="554"/>
    </location>
</feature>
<keyword evidence="3" id="KW-0408">Iron</keyword>
<reference evidence="7 8" key="1">
    <citation type="submission" date="2016-10" db="EMBL/GenBank/DDBJ databases">
        <authorList>
            <person name="de Groot N.N."/>
        </authorList>
    </citation>
    <scope>NUCLEOTIDE SEQUENCE [LARGE SCALE GENOMIC DNA]</scope>
    <source>
        <strain evidence="7 8">CGMCC 1.10959</strain>
    </source>
</reference>
<evidence type="ECO:0000259" key="6">
    <source>
        <dbReference type="PROSITE" id="PS51379"/>
    </source>
</evidence>
<protein>
    <submittedName>
        <fullName evidence="7">4Fe-4S dicluster domain-containing protein</fullName>
    </submittedName>
</protein>
<dbReference type="Proteomes" id="UP000182466">
    <property type="component" value="Unassembled WGS sequence"/>
</dbReference>
<keyword evidence="2" id="KW-0479">Metal-binding</keyword>
<proteinExistence type="predicted"/>